<dbReference type="GO" id="GO:0004222">
    <property type="term" value="F:metalloendopeptidase activity"/>
    <property type="evidence" value="ECO:0007669"/>
    <property type="project" value="InterPro"/>
</dbReference>
<dbReference type="PRINTS" id="PR00786">
    <property type="entry name" value="NEPRILYSIN"/>
</dbReference>
<feature type="domain" description="Peptidase M13 N-terminal" evidence="9">
    <location>
        <begin position="6"/>
        <end position="101"/>
    </location>
</feature>
<evidence type="ECO:0000313" key="10">
    <source>
        <dbReference type="EMBL" id="GIY12730.1"/>
    </source>
</evidence>
<dbReference type="EMBL" id="BPLR01006841">
    <property type="protein sequence ID" value="GIY12730.1"/>
    <property type="molecule type" value="Genomic_DNA"/>
</dbReference>
<keyword evidence="3" id="KW-0645">Protease</keyword>
<organism evidence="10 11">
    <name type="scientific">Caerostris extrusa</name>
    <name type="common">Bark spider</name>
    <name type="synonym">Caerostris bankana</name>
    <dbReference type="NCBI Taxonomy" id="172846"/>
    <lineage>
        <taxon>Eukaryota</taxon>
        <taxon>Metazoa</taxon>
        <taxon>Ecdysozoa</taxon>
        <taxon>Arthropoda</taxon>
        <taxon>Chelicerata</taxon>
        <taxon>Arachnida</taxon>
        <taxon>Araneae</taxon>
        <taxon>Araneomorphae</taxon>
        <taxon>Entelegynae</taxon>
        <taxon>Araneoidea</taxon>
        <taxon>Araneidae</taxon>
        <taxon>Caerostris</taxon>
    </lineage>
</organism>
<dbReference type="AlphaFoldDB" id="A0AAV4QU25"/>
<keyword evidence="6" id="KW-0862">Zinc</keyword>
<evidence type="ECO:0000256" key="5">
    <source>
        <dbReference type="ARBA" id="ARBA00022801"/>
    </source>
</evidence>
<dbReference type="Pfam" id="PF05649">
    <property type="entry name" value="Peptidase_M13_N"/>
    <property type="match status" value="2"/>
</dbReference>
<dbReference type="Proteomes" id="UP001054945">
    <property type="component" value="Unassembled WGS sequence"/>
</dbReference>
<keyword evidence="11" id="KW-1185">Reference proteome</keyword>
<evidence type="ECO:0000256" key="4">
    <source>
        <dbReference type="ARBA" id="ARBA00022723"/>
    </source>
</evidence>
<keyword evidence="5" id="KW-0378">Hydrolase</keyword>
<dbReference type="Gene3D" id="1.10.1380.10">
    <property type="entry name" value="Neutral endopeptidase , domain2"/>
    <property type="match status" value="2"/>
</dbReference>
<dbReference type="Gene3D" id="3.40.390.10">
    <property type="entry name" value="Collagenase (Catalytic Domain)"/>
    <property type="match status" value="1"/>
</dbReference>
<dbReference type="PANTHER" id="PTHR11733">
    <property type="entry name" value="ZINC METALLOPROTEASE FAMILY M13 NEPRILYSIN-RELATED"/>
    <property type="match status" value="1"/>
</dbReference>
<dbReference type="PANTHER" id="PTHR11733:SF167">
    <property type="entry name" value="FI17812P1-RELATED"/>
    <property type="match status" value="1"/>
</dbReference>
<dbReference type="SUPFAM" id="SSF55486">
    <property type="entry name" value="Metalloproteases ('zincins'), catalytic domain"/>
    <property type="match status" value="1"/>
</dbReference>
<evidence type="ECO:0000256" key="1">
    <source>
        <dbReference type="ARBA" id="ARBA00001947"/>
    </source>
</evidence>
<evidence type="ECO:0000256" key="7">
    <source>
        <dbReference type="ARBA" id="ARBA00023049"/>
    </source>
</evidence>
<dbReference type="GO" id="GO:0016485">
    <property type="term" value="P:protein processing"/>
    <property type="evidence" value="ECO:0007669"/>
    <property type="project" value="TreeGrafter"/>
</dbReference>
<keyword evidence="4" id="KW-0479">Metal-binding</keyword>
<gene>
    <name evidence="10" type="primary">nep-11</name>
    <name evidence="10" type="ORF">CEXT_216661</name>
</gene>
<evidence type="ECO:0000256" key="6">
    <source>
        <dbReference type="ARBA" id="ARBA00022833"/>
    </source>
</evidence>
<feature type="domain" description="Peptidase M13 C-terminal" evidence="8">
    <location>
        <begin position="224"/>
        <end position="277"/>
    </location>
</feature>
<dbReference type="InterPro" id="IPR000718">
    <property type="entry name" value="Peptidase_M13"/>
</dbReference>
<protein>
    <submittedName>
        <fullName evidence="10">Neprilysin-11</fullName>
    </submittedName>
</protein>
<evidence type="ECO:0000256" key="3">
    <source>
        <dbReference type="ARBA" id="ARBA00022670"/>
    </source>
</evidence>
<comment type="cofactor">
    <cofactor evidence="1">
        <name>Zn(2+)</name>
        <dbReference type="ChEBI" id="CHEBI:29105"/>
    </cofactor>
</comment>
<sequence>MDFNSIVDFETQMLQIDWLYFIQEFTNSSLLSIDKGYEIHKNDVIIVRDIPYVEKISRYLRDETNARQISTYLGWRVLMGLMQHLPQNFTVAVKGFSVTLDLHSKPQKDGELASIVRKLVLDLSFEFEKLLLNNDWMDRKTQNAALDKLRAMKVNVGFPDWITDENNLDDYYLQTNMPTMGDNVFENDIKLTKYKTGIVIKSLRCLQKRRSSFFRWPVSPITINAAYNRNLNSITFPAAFLQLPLYSSSMPKFVNYAAIGSIIGHEITHGFDSEGKLKNFILAILQIVFQLRIWLLGSEDNEFNNKSIRSYEKENHLNRKLIC</sequence>
<dbReference type="InterPro" id="IPR024079">
    <property type="entry name" value="MetalloPept_cat_dom_sf"/>
</dbReference>
<reference evidence="10 11" key="1">
    <citation type="submission" date="2021-06" db="EMBL/GenBank/DDBJ databases">
        <title>Caerostris extrusa draft genome.</title>
        <authorList>
            <person name="Kono N."/>
            <person name="Arakawa K."/>
        </authorList>
    </citation>
    <scope>NUCLEOTIDE SEQUENCE [LARGE SCALE GENOMIC DNA]</scope>
</reference>
<evidence type="ECO:0000256" key="2">
    <source>
        <dbReference type="ARBA" id="ARBA00007357"/>
    </source>
</evidence>
<evidence type="ECO:0000313" key="11">
    <source>
        <dbReference type="Proteomes" id="UP001054945"/>
    </source>
</evidence>
<name>A0AAV4QU25_CAEEX</name>
<keyword evidence="7" id="KW-0482">Metalloprotease</keyword>
<comment type="similarity">
    <text evidence="2">Belongs to the peptidase M13 family.</text>
</comment>
<accession>A0AAV4QU25</accession>
<evidence type="ECO:0000259" key="8">
    <source>
        <dbReference type="Pfam" id="PF01431"/>
    </source>
</evidence>
<dbReference type="GO" id="GO:0046872">
    <property type="term" value="F:metal ion binding"/>
    <property type="evidence" value="ECO:0007669"/>
    <property type="project" value="UniProtKB-KW"/>
</dbReference>
<proteinExistence type="inferred from homology"/>
<dbReference type="InterPro" id="IPR008753">
    <property type="entry name" value="Peptidase_M13_N"/>
</dbReference>
<dbReference type="GO" id="GO:0005886">
    <property type="term" value="C:plasma membrane"/>
    <property type="evidence" value="ECO:0007669"/>
    <property type="project" value="TreeGrafter"/>
</dbReference>
<comment type="caution">
    <text evidence="10">The sequence shown here is derived from an EMBL/GenBank/DDBJ whole genome shotgun (WGS) entry which is preliminary data.</text>
</comment>
<dbReference type="Pfam" id="PF01431">
    <property type="entry name" value="Peptidase_M13"/>
    <property type="match status" value="1"/>
</dbReference>
<dbReference type="PROSITE" id="PS51885">
    <property type="entry name" value="NEPRILYSIN"/>
    <property type="match status" value="1"/>
</dbReference>
<dbReference type="InterPro" id="IPR042089">
    <property type="entry name" value="Peptidase_M13_dom_2"/>
</dbReference>
<evidence type="ECO:0000259" key="9">
    <source>
        <dbReference type="Pfam" id="PF05649"/>
    </source>
</evidence>
<dbReference type="InterPro" id="IPR018497">
    <property type="entry name" value="Peptidase_M13_C"/>
</dbReference>
<feature type="domain" description="Peptidase M13 N-terminal" evidence="9">
    <location>
        <begin position="115"/>
        <end position="159"/>
    </location>
</feature>